<organism evidence="1 2">
    <name type="scientific">Pseudomonas jilinensis</name>
    <dbReference type="NCBI Taxonomy" id="2078689"/>
    <lineage>
        <taxon>Bacteria</taxon>
        <taxon>Pseudomonadati</taxon>
        <taxon>Pseudomonadota</taxon>
        <taxon>Gammaproteobacteria</taxon>
        <taxon>Pseudomonadales</taxon>
        <taxon>Pseudomonadaceae</taxon>
        <taxon>Pseudomonas</taxon>
    </lineage>
</organism>
<dbReference type="InterPro" id="IPR006522">
    <property type="entry name" value="Phage_virion_morphogenesis"/>
</dbReference>
<sequence length="204" mass="22170">MANRMDIQIVDAPVRQRIDQVLSVLTDSAALMHGIAQELGAQTELAFQDQGPGWPQLKPATVKARARIGRGATPILQVTNALARSITTQAGADFAQVGTNMPYAAIHQFGGTIERAPYGGKLRLRTDRQGNLLRRGKNGKLATFAREKGPRAHKNYVERRYEVKAYKIEIPARPYLPVTADGQLTPKAAEAVMGILSGFLVGRA</sequence>
<dbReference type="NCBIfam" id="TIGR01635">
    <property type="entry name" value="tail_comp_S"/>
    <property type="match status" value="1"/>
</dbReference>
<gene>
    <name evidence="1" type="ORF">C2846_05350</name>
</gene>
<evidence type="ECO:0000313" key="2">
    <source>
        <dbReference type="Proteomes" id="UP000265745"/>
    </source>
</evidence>
<protein>
    <submittedName>
        <fullName evidence="1">Phage virion morphogenesis protein</fullName>
    </submittedName>
</protein>
<keyword evidence="2" id="KW-1185">Reference proteome</keyword>
<comment type="caution">
    <text evidence="1">The sequence shown here is derived from an EMBL/GenBank/DDBJ whole genome shotgun (WGS) entry which is preliminary data.</text>
</comment>
<reference evidence="1 2" key="1">
    <citation type="submission" date="2018-06" db="EMBL/GenBank/DDBJ databases">
        <title>Pseudomonas jilinensis sp. nov., isolated from the production water of Jilin Oilfield in China.</title>
        <authorList>
            <person name="Wang J."/>
        </authorList>
    </citation>
    <scope>NUCLEOTIDE SEQUENCE [LARGE SCALE GENOMIC DNA]</scope>
    <source>
        <strain evidence="1 2">JS15-10A1</strain>
    </source>
</reference>
<dbReference type="RefSeq" id="WP_119700885.1">
    <property type="nucleotide sequence ID" value="NZ_QJSA01000004.1"/>
</dbReference>
<dbReference type="Pfam" id="PF05069">
    <property type="entry name" value="Phage_tail_S"/>
    <property type="match status" value="1"/>
</dbReference>
<dbReference type="AlphaFoldDB" id="A0A396RZJ0"/>
<evidence type="ECO:0000313" key="1">
    <source>
        <dbReference type="EMBL" id="RHW21889.1"/>
    </source>
</evidence>
<name>A0A396RZJ0_9PSED</name>
<dbReference type="OrthoDB" id="2081253at2"/>
<dbReference type="Proteomes" id="UP000265745">
    <property type="component" value="Unassembled WGS sequence"/>
</dbReference>
<accession>A0A396RZJ0</accession>
<proteinExistence type="predicted"/>
<dbReference type="EMBL" id="QJSA01000004">
    <property type="protein sequence ID" value="RHW21889.1"/>
    <property type="molecule type" value="Genomic_DNA"/>
</dbReference>